<dbReference type="InterPro" id="IPR046863">
    <property type="entry name" value="MbnP-like_dom"/>
</dbReference>
<feature type="domain" description="Copper-binding protein MbnP-like" evidence="2">
    <location>
        <begin position="39"/>
        <end position="265"/>
    </location>
</feature>
<dbReference type="Pfam" id="PF20243">
    <property type="entry name" value="MbnP"/>
    <property type="match status" value="1"/>
</dbReference>
<protein>
    <submittedName>
        <fullName evidence="3">AZL_007920/MXAN_0976 family protein</fullName>
    </submittedName>
</protein>
<proteinExistence type="predicted"/>
<feature type="signal peptide" evidence="1">
    <location>
        <begin position="1"/>
        <end position="20"/>
    </location>
</feature>
<dbReference type="NCBIfam" id="TIGR04052">
    <property type="entry name" value="MbnP_like_WxW"/>
    <property type="match status" value="1"/>
</dbReference>
<gene>
    <name evidence="3" type="ORF">BegalDRAFT_0550</name>
</gene>
<dbReference type="HOGENOM" id="CLU_061770_0_0_6"/>
<evidence type="ECO:0000313" key="3">
    <source>
        <dbReference type="EMBL" id="EIJ41468.1"/>
    </source>
</evidence>
<sequence>MRLMPYLLYLPLCLPLFLTACNGDDDNSTTENTNTTATAVEIPFSAEVNAKTFTCGTTYTGVGNAVTDAYKINDFRFYVSAVQAKRNDGTLINLELVQDGKWQYKDVALLDFENGCVNGTADINTKIVATLPAGEKISNYQQGICLKVGLAFDENHSDPASIPSPLNVTGMLWSWTTGRKFIRVDGIGDPEGLKTNFHLHLGSTGCSDVNKQGKQPDAPCTYANTPQICLDNYVLNKHTIVADIGHVLRQSNVAYNTPNTAAGCMSGNNDPECQAIFPLLGLDFIYNDGANPAITYPKETQTFFSVK</sequence>
<dbReference type="EMBL" id="JH600070">
    <property type="protein sequence ID" value="EIJ41468.1"/>
    <property type="molecule type" value="Genomic_DNA"/>
</dbReference>
<dbReference type="PROSITE" id="PS51257">
    <property type="entry name" value="PROKAR_LIPOPROTEIN"/>
    <property type="match status" value="1"/>
</dbReference>
<dbReference type="RefSeq" id="WP_002683453.1">
    <property type="nucleotide sequence ID" value="NZ_JH600070.1"/>
</dbReference>
<dbReference type="OrthoDB" id="64245at2"/>
<dbReference type="Proteomes" id="UP000005744">
    <property type="component" value="Unassembled WGS sequence"/>
</dbReference>
<dbReference type="STRING" id="395493.BegalDRAFT_0550"/>
<keyword evidence="1" id="KW-0732">Signal</keyword>
<evidence type="ECO:0000313" key="4">
    <source>
        <dbReference type="Proteomes" id="UP000005744"/>
    </source>
</evidence>
<keyword evidence="4" id="KW-1185">Reference proteome</keyword>
<name>I3CCX5_9GAMM</name>
<dbReference type="eggNOG" id="ENOG5030DUI">
    <property type="taxonomic scope" value="Bacteria"/>
</dbReference>
<reference evidence="3 4" key="1">
    <citation type="submission" date="2011-11" db="EMBL/GenBank/DDBJ databases">
        <title>Improved High-Quality Draft sequence of Beggiatoa alba B18lD.</title>
        <authorList>
            <consortium name="US DOE Joint Genome Institute"/>
            <person name="Lucas S."/>
            <person name="Han J."/>
            <person name="Lapidus A."/>
            <person name="Cheng J.-F."/>
            <person name="Goodwin L."/>
            <person name="Pitluck S."/>
            <person name="Peters L."/>
            <person name="Mikhailova N."/>
            <person name="Held B."/>
            <person name="Detter J.C."/>
            <person name="Han C."/>
            <person name="Tapia R."/>
            <person name="Land M."/>
            <person name="Hauser L."/>
            <person name="Kyrpides N."/>
            <person name="Ivanova N."/>
            <person name="Pagani I."/>
            <person name="Samuel K."/>
            <person name="Teske A."/>
            <person name="Mueller J."/>
            <person name="Woyke T."/>
        </authorList>
    </citation>
    <scope>NUCLEOTIDE SEQUENCE [LARGE SCALE GENOMIC DNA]</scope>
    <source>
        <strain evidence="3 4">B18LD</strain>
    </source>
</reference>
<feature type="chain" id="PRO_5003668756" evidence="1">
    <location>
        <begin position="21"/>
        <end position="307"/>
    </location>
</feature>
<accession>I3CCX5</accession>
<dbReference type="AlphaFoldDB" id="I3CCX5"/>
<organism evidence="3 4">
    <name type="scientific">Beggiatoa alba B18LD</name>
    <dbReference type="NCBI Taxonomy" id="395493"/>
    <lineage>
        <taxon>Bacteria</taxon>
        <taxon>Pseudomonadati</taxon>
        <taxon>Pseudomonadota</taxon>
        <taxon>Gammaproteobacteria</taxon>
        <taxon>Thiotrichales</taxon>
        <taxon>Thiotrichaceae</taxon>
        <taxon>Beggiatoa</taxon>
    </lineage>
</organism>
<evidence type="ECO:0000256" key="1">
    <source>
        <dbReference type="SAM" id="SignalP"/>
    </source>
</evidence>
<evidence type="ECO:0000259" key="2">
    <source>
        <dbReference type="Pfam" id="PF20243"/>
    </source>
</evidence>
<dbReference type="InterPro" id="IPR023977">
    <property type="entry name" value="MbnP-like"/>
</dbReference>